<evidence type="ECO:0000256" key="7">
    <source>
        <dbReference type="SAM" id="MobiDB-lite"/>
    </source>
</evidence>
<dbReference type="GO" id="GO:0005816">
    <property type="term" value="C:spindle pole body"/>
    <property type="evidence" value="ECO:0007669"/>
    <property type="project" value="UniProtKB-ARBA"/>
</dbReference>
<feature type="region of interest" description="Disordered" evidence="7">
    <location>
        <begin position="71"/>
        <end position="98"/>
    </location>
</feature>
<feature type="compositionally biased region" description="Polar residues" evidence="7">
    <location>
        <begin position="71"/>
        <end position="87"/>
    </location>
</feature>
<comment type="caution">
    <text evidence="10">The sequence shown here is derived from an EMBL/GenBank/DDBJ whole genome shotgun (WGS) entry which is preliminary data.</text>
</comment>
<keyword evidence="11" id="KW-1185">Reference proteome</keyword>
<dbReference type="InterPro" id="IPR007259">
    <property type="entry name" value="GCP"/>
</dbReference>
<evidence type="ECO:0000256" key="4">
    <source>
        <dbReference type="ARBA" id="ARBA00022701"/>
    </source>
</evidence>
<dbReference type="GO" id="GO:0031122">
    <property type="term" value="P:cytoplasmic microtubule organization"/>
    <property type="evidence" value="ECO:0007669"/>
    <property type="project" value="TreeGrafter"/>
</dbReference>
<name>A0A9P3HK28_9FUNG</name>
<evidence type="ECO:0000256" key="2">
    <source>
        <dbReference type="ARBA" id="ARBA00010337"/>
    </source>
</evidence>
<reference evidence="10" key="1">
    <citation type="submission" date="2021-11" db="EMBL/GenBank/DDBJ databases">
        <authorList>
            <person name="Herlambang A."/>
            <person name="Guo Y."/>
            <person name="Takashima Y."/>
            <person name="Nishizawa T."/>
        </authorList>
    </citation>
    <scope>NUCLEOTIDE SEQUENCE</scope>
    <source>
        <strain evidence="10">E1425</strain>
    </source>
</reference>
<dbReference type="GO" id="GO:0051225">
    <property type="term" value="P:spindle assembly"/>
    <property type="evidence" value="ECO:0007669"/>
    <property type="project" value="TreeGrafter"/>
</dbReference>
<evidence type="ECO:0000256" key="5">
    <source>
        <dbReference type="ARBA" id="ARBA00023212"/>
    </source>
</evidence>
<feature type="region of interest" description="Disordered" evidence="7">
    <location>
        <begin position="248"/>
        <end position="269"/>
    </location>
</feature>
<reference evidence="10" key="2">
    <citation type="journal article" date="2022" name="Microbiol. Resour. Announc.">
        <title>Whole-Genome Sequence of Entomortierella parvispora E1425, a Mucoromycotan Fungus Associated with Burkholderiaceae-Related Endosymbiotic Bacteria.</title>
        <authorList>
            <person name="Herlambang A."/>
            <person name="Guo Y."/>
            <person name="Takashima Y."/>
            <person name="Narisawa K."/>
            <person name="Ohta H."/>
            <person name="Nishizawa T."/>
        </authorList>
    </citation>
    <scope>NUCLEOTIDE SEQUENCE</scope>
    <source>
        <strain evidence="10">E1425</strain>
    </source>
</reference>
<dbReference type="PANTHER" id="PTHR19302:SF27">
    <property type="entry name" value="GAMMA-TUBULIN COMPLEX COMPONENT 4"/>
    <property type="match status" value="1"/>
</dbReference>
<dbReference type="Pfam" id="PF17681">
    <property type="entry name" value="GCP_N_terminal"/>
    <property type="match status" value="1"/>
</dbReference>
<dbReference type="InterPro" id="IPR040457">
    <property type="entry name" value="GCP_C"/>
</dbReference>
<dbReference type="Pfam" id="PF04130">
    <property type="entry name" value="GCP_C_terminal"/>
    <property type="match status" value="1"/>
</dbReference>
<dbReference type="Gene3D" id="1.20.120.1900">
    <property type="entry name" value="Gamma-tubulin complex, C-terminal domain"/>
    <property type="match status" value="1"/>
</dbReference>
<proteinExistence type="inferred from homology"/>
<protein>
    <recommendedName>
        <fullName evidence="6">Spindle pole body component</fullName>
    </recommendedName>
</protein>
<evidence type="ECO:0000256" key="3">
    <source>
        <dbReference type="ARBA" id="ARBA00022490"/>
    </source>
</evidence>
<feature type="domain" description="Gamma tubulin complex component protein N-terminal" evidence="9">
    <location>
        <begin position="2"/>
        <end position="400"/>
    </location>
</feature>
<keyword evidence="3 6" id="KW-0963">Cytoplasm</keyword>
<keyword evidence="5 6" id="KW-0206">Cytoskeleton</keyword>
<comment type="subcellular location">
    <subcellularLocation>
        <location evidence="1 6">Cytoplasm</location>
        <location evidence="1 6">Cytoskeleton</location>
        <location evidence="1 6">Microtubule organizing center</location>
    </subcellularLocation>
</comment>
<evidence type="ECO:0000256" key="6">
    <source>
        <dbReference type="RuleBase" id="RU363050"/>
    </source>
</evidence>
<dbReference type="GO" id="GO:0000278">
    <property type="term" value="P:mitotic cell cycle"/>
    <property type="evidence" value="ECO:0007669"/>
    <property type="project" value="TreeGrafter"/>
</dbReference>
<comment type="similarity">
    <text evidence="2 6">Belongs to the TUBGCP family.</text>
</comment>
<dbReference type="GO" id="GO:0000922">
    <property type="term" value="C:spindle pole"/>
    <property type="evidence" value="ECO:0007669"/>
    <property type="project" value="InterPro"/>
</dbReference>
<dbReference type="GO" id="GO:0051011">
    <property type="term" value="F:microtubule minus-end binding"/>
    <property type="evidence" value="ECO:0007669"/>
    <property type="project" value="TreeGrafter"/>
</dbReference>
<feature type="region of interest" description="Disordered" evidence="7">
    <location>
        <begin position="664"/>
        <end position="686"/>
    </location>
</feature>
<gene>
    <name evidence="10" type="ORF">EMPS_10061</name>
</gene>
<feature type="compositionally biased region" description="Low complexity" evidence="7">
    <location>
        <begin position="666"/>
        <end position="677"/>
    </location>
</feature>
<evidence type="ECO:0000259" key="9">
    <source>
        <dbReference type="Pfam" id="PF17681"/>
    </source>
</evidence>
<dbReference type="GO" id="GO:0000930">
    <property type="term" value="C:gamma-tubulin complex"/>
    <property type="evidence" value="ECO:0007669"/>
    <property type="project" value="TreeGrafter"/>
</dbReference>
<evidence type="ECO:0000259" key="8">
    <source>
        <dbReference type="Pfam" id="PF04130"/>
    </source>
</evidence>
<dbReference type="InterPro" id="IPR042241">
    <property type="entry name" value="GCP_C_sf"/>
</dbReference>
<dbReference type="GO" id="GO:0051321">
    <property type="term" value="P:meiotic cell cycle"/>
    <property type="evidence" value="ECO:0007669"/>
    <property type="project" value="TreeGrafter"/>
</dbReference>
<dbReference type="OrthoDB" id="1608002at2759"/>
<dbReference type="GO" id="GO:0005874">
    <property type="term" value="C:microtubule"/>
    <property type="evidence" value="ECO:0007669"/>
    <property type="project" value="UniProtKB-KW"/>
</dbReference>
<evidence type="ECO:0000313" key="10">
    <source>
        <dbReference type="EMBL" id="GJJ77702.1"/>
    </source>
</evidence>
<dbReference type="InterPro" id="IPR041470">
    <property type="entry name" value="GCP_N"/>
</dbReference>
<sequence length="869" mass="95256">MLHELLLTLSGYPGDIFQPFPLEPATPTTFAITNFPLLHPAEKEGLDRLAQLGFYYRDFQRFIATCRSSGTAISPTASPAHETSSPTAGAEHIPSSLAPSAPRPSLYLKAIGIALERKLNGYRQVIIQTEAAILSGEDNLGGMVPLTTISARFAPYQLIFPILAALIREIQDASLTENPYIGGRLLDLLQDRAASGVPIQKEWMSELLRGCYGIMMRQVVSWIIYGQIQDPFEEFFIVQQSAVVAAGSNQGSGHQKSESSGSVGGRRQMSTSSLYRSRISPSFRGHSSTMAAPASSNSIKWQAEYGIDESTLPKLIPVALAEAMLFIGKSIATARDAKPKPVPIPQSMTHQHQSLLLPLIPSATAATTEFRSDETILDMAQLTNVIYRIRRNVANHLWVVVQVGEKIVQTLESFRRYFLLCDGEFALGLIGSLEEFKRNRLSRLNSFVNLTSNLGTGAIRDHDLGGMLIKAAQGTPAQEDSALRSFELQLVKAPAAAATPSALDSATPTIGTSTEGVSPTLGMFDDQLLGIPVRLWYTLAWPLDFFLTTEDLGHYGDVFAFLMTVRKAQVKLQQAWIDVKSMTQQVIARNRGRGSRAYNRRIHGTTENPDGDDEHTVREREILKHIGTIRSDMIFVVDCLWTYLQMDVIGPTYDSLLKNIKTQEPSTSSKAKSSQDSNAMELDSSFAEPLSTTTNLEAVGVDKDTGEASSKSFDSIYSLHAEALHEIRRACLLTSSSLSQTVKNILIGSETFCGIVNRRAAGQDGFLSGLGQEHDERLWQDWVDISQLNQTFRENTAKLFADLSAVSKSGSLGDGPVLNRSGVFGSTLLSNSPKSFEVIRQVDQLLLRLEFSKSMWFAPEPVASEPVPS</sequence>
<organism evidence="10 11">
    <name type="scientific">Entomortierella parvispora</name>
    <dbReference type="NCBI Taxonomy" id="205924"/>
    <lineage>
        <taxon>Eukaryota</taxon>
        <taxon>Fungi</taxon>
        <taxon>Fungi incertae sedis</taxon>
        <taxon>Mucoromycota</taxon>
        <taxon>Mortierellomycotina</taxon>
        <taxon>Mortierellomycetes</taxon>
        <taxon>Mortierellales</taxon>
        <taxon>Mortierellaceae</taxon>
        <taxon>Entomortierella</taxon>
    </lineage>
</organism>
<accession>A0A9P3HK28</accession>
<dbReference type="PANTHER" id="PTHR19302">
    <property type="entry name" value="GAMMA TUBULIN COMPLEX PROTEIN"/>
    <property type="match status" value="1"/>
</dbReference>
<dbReference type="GO" id="GO:0007020">
    <property type="term" value="P:microtubule nucleation"/>
    <property type="evidence" value="ECO:0007669"/>
    <property type="project" value="InterPro"/>
</dbReference>
<dbReference type="GO" id="GO:0043015">
    <property type="term" value="F:gamma-tubulin binding"/>
    <property type="evidence" value="ECO:0007669"/>
    <property type="project" value="InterPro"/>
</dbReference>
<evidence type="ECO:0000313" key="11">
    <source>
        <dbReference type="Proteomes" id="UP000827284"/>
    </source>
</evidence>
<evidence type="ECO:0000256" key="1">
    <source>
        <dbReference type="ARBA" id="ARBA00004267"/>
    </source>
</evidence>
<keyword evidence="4 6" id="KW-0493">Microtubule</keyword>
<dbReference type="AlphaFoldDB" id="A0A9P3HK28"/>
<dbReference type="EMBL" id="BQFW01000014">
    <property type="protein sequence ID" value="GJJ77702.1"/>
    <property type="molecule type" value="Genomic_DNA"/>
</dbReference>
<feature type="compositionally biased region" description="Polar residues" evidence="7">
    <location>
        <begin position="248"/>
        <end position="261"/>
    </location>
</feature>
<dbReference type="Proteomes" id="UP000827284">
    <property type="component" value="Unassembled WGS sequence"/>
</dbReference>
<feature type="domain" description="Gamma tubulin complex component C-terminal" evidence="8">
    <location>
        <begin position="409"/>
        <end position="852"/>
    </location>
</feature>